<evidence type="ECO:0000256" key="5">
    <source>
        <dbReference type="ARBA" id="ARBA00022691"/>
    </source>
</evidence>
<dbReference type="InterPro" id="IPR007728">
    <property type="entry name" value="Pre-SET_dom"/>
</dbReference>
<evidence type="ECO:0000256" key="2">
    <source>
        <dbReference type="ARBA" id="ARBA00022454"/>
    </source>
</evidence>
<evidence type="ECO:0000259" key="11">
    <source>
        <dbReference type="PROSITE" id="PS50868"/>
    </source>
</evidence>
<dbReference type="PANTHER" id="PTHR46223">
    <property type="entry name" value="HISTONE-LYSINE N-METHYLTRANSFERASE SUV39H"/>
    <property type="match status" value="1"/>
</dbReference>
<feature type="region of interest" description="Disordered" evidence="8">
    <location>
        <begin position="332"/>
        <end position="353"/>
    </location>
</feature>
<keyword evidence="6" id="KW-0479">Metal-binding</keyword>
<dbReference type="OrthoDB" id="5792673at2759"/>
<feature type="domain" description="SET" evidence="9">
    <location>
        <begin position="611"/>
        <end position="735"/>
    </location>
</feature>
<dbReference type="SUPFAM" id="SSF82199">
    <property type="entry name" value="SET domain"/>
    <property type="match status" value="1"/>
</dbReference>
<keyword evidence="2" id="KW-0158">Chromosome</keyword>
<organism evidence="12 13">
    <name type="scientific">Diacronema lutheri</name>
    <name type="common">Unicellular marine alga</name>
    <name type="synonym">Monochrysis lutheri</name>
    <dbReference type="NCBI Taxonomy" id="2081491"/>
    <lineage>
        <taxon>Eukaryota</taxon>
        <taxon>Haptista</taxon>
        <taxon>Haptophyta</taxon>
        <taxon>Pavlovophyceae</taxon>
        <taxon>Pavlovales</taxon>
        <taxon>Pavlovaceae</taxon>
        <taxon>Diacronema</taxon>
    </lineage>
</organism>
<dbReference type="Proteomes" id="UP000751190">
    <property type="component" value="Unassembled WGS sequence"/>
</dbReference>
<dbReference type="GO" id="GO:0032259">
    <property type="term" value="P:methylation"/>
    <property type="evidence" value="ECO:0007669"/>
    <property type="project" value="UniProtKB-KW"/>
</dbReference>
<evidence type="ECO:0000313" key="13">
    <source>
        <dbReference type="Proteomes" id="UP000751190"/>
    </source>
</evidence>
<evidence type="ECO:0000256" key="7">
    <source>
        <dbReference type="ARBA" id="ARBA00022833"/>
    </source>
</evidence>
<keyword evidence="3" id="KW-0489">Methyltransferase</keyword>
<evidence type="ECO:0000256" key="4">
    <source>
        <dbReference type="ARBA" id="ARBA00022679"/>
    </source>
</evidence>
<gene>
    <name evidence="12" type="ORF">KFE25_008622</name>
</gene>
<dbReference type="InterPro" id="IPR003616">
    <property type="entry name" value="Post-SET_dom"/>
</dbReference>
<feature type="domain" description="Pre-SET" evidence="10">
    <location>
        <begin position="542"/>
        <end position="608"/>
    </location>
</feature>
<sequence length="758" mass="82373">MLDDELGAPLPAEKRIHLVVAYDPDALELDDQWTHLLAGSLARDGLDQMRSHLIELEERIPWNAVDNTRWEGVRARWIVTVRQPGSARTLGDALAQLEAAMLPHAFTLAWPELRAEWRAETLAAASGWRLRELLLLFEANLRWLCFIMHDAAYTPALQAILASAHLKSAGKPRSKKPGGKSATAILIAYQRALHGVLQRVETYSYDTAAEFVAATLAALAGHNAFAALRAQLRAILTASGAFALDGCCSADAAARLPTHLLPRHLLHVAWLQGGRAARHCTPGIGDPLCLCPALSEASAAMAAAAASRHAAARRASSRWAIQLEQPVAGGGVLAAAHHSPPPPLPPHPAPADEPSAPTRVLLIFKDDANDASLAGAIVLRPYHTLADVRARIEAELRLPAPHSLFRARRLAPAPSSAAPAAAPVERAHDAHPMLLRLHPLQDHKLAYQFFTHARDVLVARRRPRSDLADSENARVVLRSRPSERLLCVDVADGLERSPIPVYNGVDAEPPPLDFSYVPQCVAVESVRLLALYDAAWPLPAGCGCTCSCSLDGGVCMCVHRDGVSESYARKQPAYAASRVLKRAYESIYECHLLCACALSCANRVVQRGMAARVEVFRTPKAGWAVRTVDAVRAGAFVCEYAGEHLPDDEAEERGIRYDQHGMSRLMDVQGDGPDALRMCVDATNFSSVARFVNHSCAPNCHKQRVFADHHTRLPRIALFALCDIAPLEELSYDYGYLDVPGKTLPCYCGAKNCKAKLY</sequence>
<evidence type="ECO:0008006" key="14">
    <source>
        <dbReference type="Google" id="ProtNLM"/>
    </source>
</evidence>
<accession>A0A8J5XJA3</accession>
<dbReference type="Pfam" id="PF00856">
    <property type="entry name" value="SET"/>
    <property type="match status" value="1"/>
</dbReference>
<dbReference type="PROSITE" id="PS50868">
    <property type="entry name" value="POST_SET"/>
    <property type="match status" value="1"/>
</dbReference>
<dbReference type="Gene3D" id="2.170.270.10">
    <property type="entry name" value="SET domain"/>
    <property type="match status" value="1"/>
</dbReference>
<dbReference type="GO" id="GO:0005634">
    <property type="term" value="C:nucleus"/>
    <property type="evidence" value="ECO:0007669"/>
    <property type="project" value="InterPro"/>
</dbReference>
<dbReference type="SMART" id="SM00468">
    <property type="entry name" value="PreSET"/>
    <property type="match status" value="1"/>
</dbReference>
<dbReference type="Pfam" id="PF05033">
    <property type="entry name" value="Pre-SET"/>
    <property type="match status" value="1"/>
</dbReference>
<reference evidence="12" key="1">
    <citation type="submission" date="2021-05" db="EMBL/GenBank/DDBJ databases">
        <title>The genome of the haptophyte Pavlova lutheri (Diacronema luteri, Pavlovales) - a model for lipid biosynthesis in eukaryotic algae.</title>
        <authorList>
            <person name="Hulatt C.J."/>
            <person name="Posewitz M.C."/>
        </authorList>
    </citation>
    <scope>NUCLEOTIDE SEQUENCE</scope>
    <source>
        <strain evidence="12">NIVA-4/92</strain>
    </source>
</reference>
<keyword evidence="13" id="KW-1185">Reference proteome</keyword>
<protein>
    <recommendedName>
        <fullName evidence="14">SET domain-containing protein</fullName>
    </recommendedName>
</protein>
<keyword evidence="7" id="KW-0862">Zinc</keyword>
<dbReference type="GO" id="GO:0008270">
    <property type="term" value="F:zinc ion binding"/>
    <property type="evidence" value="ECO:0007669"/>
    <property type="project" value="InterPro"/>
</dbReference>
<keyword evidence="4" id="KW-0808">Transferase</keyword>
<dbReference type="PROSITE" id="PS50867">
    <property type="entry name" value="PRE_SET"/>
    <property type="match status" value="1"/>
</dbReference>
<comment type="caution">
    <text evidence="12">The sequence shown here is derived from an EMBL/GenBank/DDBJ whole genome shotgun (WGS) entry which is preliminary data.</text>
</comment>
<name>A0A8J5XJA3_DIALT</name>
<proteinExistence type="predicted"/>
<keyword evidence="5" id="KW-0949">S-adenosyl-L-methionine</keyword>
<feature type="compositionally biased region" description="Pro residues" evidence="8">
    <location>
        <begin position="339"/>
        <end position="351"/>
    </location>
</feature>
<evidence type="ECO:0000256" key="3">
    <source>
        <dbReference type="ARBA" id="ARBA00022603"/>
    </source>
</evidence>
<dbReference type="InterPro" id="IPR001214">
    <property type="entry name" value="SET_dom"/>
</dbReference>
<feature type="domain" description="Post-SET" evidence="11">
    <location>
        <begin position="742"/>
        <end position="758"/>
    </location>
</feature>
<evidence type="ECO:0000313" key="12">
    <source>
        <dbReference type="EMBL" id="KAG8470201.1"/>
    </source>
</evidence>
<evidence type="ECO:0000256" key="6">
    <source>
        <dbReference type="ARBA" id="ARBA00022723"/>
    </source>
</evidence>
<evidence type="ECO:0000256" key="8">
    <source>
        <dbReference type="SAM" id="MobiDB-lite"/>
    </source>
</evidence>
<dbReference type="GO" id="GO:0042054">
    <property type="term" value="F:histone methyltransferase activity"/>
    <property type="evidence" value="ECO:0007669"/>
    <property type="project" value="InterPro"/>
</dbReference>
<dbReference type="PANTHER" id="PTHR46223:SF3">
    <property type="entry name" value="HISTONE-LYSINE N-METHYLTRANSFERASE SET-23"/>
    <property type="match status" value="1"/>
</dbReference>
<dbReference type="EMBL" id="JAGTXO010000001">
    <property type="protein sequence ID" value="KAG8470201.1"/>
    <property type="molecule type" value="Genomic_DNA"/>
</dbReference>
<evidence type="ECO:0000256" key="1">
    <source>
        <dbReference type="ARBA" id="ARBA00004286"/>
    </source>
</evidence>
<dbReference type="GO" id="GO:0005694">
    <property type="term" value="C:chromosome"/>
    <property type="evidence" value="ECO:0007669"/>
    <property type="project" value="UniProtKB-SubCell"/>
</dbReference>
<evidence type="ECO:0000259" key="9">
    <source>
        <dbReference type="PROSITE" id="PS50280"/>
    </source>
</evidence>
<dbReference type="PROSITE" id="PS50280">
    <property type="entry name" value="SET"/>
    <property type="match status" value="1"/>
</dbReference>
<evidence type="ECO:0000259" key="10">
    <source>
        <dbReference type="PROSITE" id="PS50867"/>
    </source>
</evidence>
<comment type="subcellular location">
    <subcellularLocation>
        <location evidence="1">Chromosome</location>
    </subcellularLocation>
</comment>
<dbReference type="InterPro" id="IPR046341">
    <property type="entry name" value="SET_dom_sf"/>
</dbReference>
<dbReference type="AlphaFoldDB" id="A0A8J5XJA3"/>
<dbReference type="InterPro" id="IPR050973">
    <property type="entry name" value="H3K9_Histone-Lys_N-MTase"/>
</dbReference>
<dbReference type="SMART" id="SM00317">
    <property type="entry name" value="SET"/>
    <property type="match status" value="1"/>
</dbReference>